<dbReference type="InterPro" id="IPR008910">
    <property type="entry name" value="MSC_TM_helix"/>
</dbReference>
<keyword evidence="1" id="KW-1133">Transmembrane helix</keyword>
<feature type="transmembrane region" description="Helical" evidence="1">
    <location>
        <begin position="123"/>
        <end position="144"/>
    </location>
</feature>
<evidence type="ECO:0000313" key="3">
    <source>
        <dbReference type="Proteomes" id="UP000051491"/>
    </source>
</evidence>
<feature type="transmembrane region" description="Helical" evidence="1">
    <location>
        <begin position="308"/>
        <end position="332"/>
    </location>
</feature>
<dbReference type="STRING" id="89059.LAC1533_2094"/>
<keyword evidence="1" id="KW-0472">Membrane</keyword>
<feature type="transmembrane region" description="Helical" evidence="1">
    <location>
        <begin position="275"/>
        <end position="296"/>
    </location>
</feature>
<name>A0A0R2K7E4_9LACO</name>
<evidence type="ECO:0000313" key="2">
    <source>
        <dbReference type="EMBL" id="KRN82407.1"/>
    </source>
</evidence>
<protein>
    <submittedName>
        <fullName evidence="2">Integral inner membrane protein</fullName>
    </submittedName>
</protein>
<dbReference type="InterPro" id="IPR045275">
    <property type="entry name" value="MscS_archaea/bacteria_type"/>
</dbReference>
<dbReference type="PANTHER" id="PTHR30221:SF1">
    <property type="entry name" value="SMALL-CONDUCTANCE MECHANOSENSITIVE CHANNEL"/>
    <property type="match status" value="1"/>
</dbReference>
<dbReference type="GO" id="GO:0008381">
    <property type="term" value="F:mechanosensitive monoatomic ion channel activity"/>
    <property type="evidence" value="ECO:0007669"/>
    <property type="project" value="InterPro"/>
</dbReference>
<dbReference type="Proteomes" id="UP000051491">
    <property type="component" value="Unassembled WGS sequence"/>
</dbReference>
<dbReference type="EMBL" id="JQBK01000051">
    <property type="protein sequence ID" value="KRN82407.1"/>
    <property type="molecule type" value="Genomic_DNA"/>
</dbReference>
<comment type="caution">
    <text evidence="2">The sequence shown here is derived from an EMBL/GenBank/DDBJ whole genome shotgun (WGS) entry which is preliminary data.</text>
</comment>
<feature type="transmembrane region" description="Helical" evidence="1">
    <location>
        <begin position="374"/>
        <end position="395"/>
    </location>
</feature>
<keyword evidence="1" id="KW-0812">Transmembrane</keyword>
<feature type="transmembrane region" description="Helical" evidence="1">
    <location>
        <begin position="30"/>
        <end position="52"/>
    </location>
</feature>
<evidence type="ECO:0000256" key="1">
    <source>
        <dbReference type="SAM" id="Phobius"/>
    </source>
</evidence>
<feature type="transmembrane region" description="Helical" evidence="1">
    <location>
        <begin position="213"/>
        <end position="238"/>
    </location>
</feature>
<accession>A0A0R2K7E4</accession>
<gene>
    <name evidence="2" type="ORF">IV43_GL001630</name>
</gene>
<feature type="transmembrane region" description="Helical" evidence="1">
    <location>
        <begin position="87"/>
        <end position="111"/>
    </location>
</feature>
<sequence>MKPYTNDSRKEAIFMDTAEFWQSFQDTLPALVKGVILILIAWLVAVLVKNVVTKGFKKIKLDERLVKWKMFTSTEQADNLLDSLGKICYYLIWLVFLPGIFTTFGLNSIASPITDMMNYILQYLPNILLAAVILTIGILVAKLVKNLVYNLASTLKVDHYVDKFVGTSKDEENKESIAKSLAMICYLLVLLPIAVVALEALKISTITKPIVTVLNSILSAIPNILVAAILLTVGIVIAKVAGNLVTSLLENTGIDKMSASLYSKEKVPAAKISKILGQTIAVVVSLFFVVEALGALKLKVLDHVGEAIIGYLPNLLFAVIILGLGFFGGQFVGKMLTNATKNKWLGFIIQVVFGIFAVFMALDQLDFANSIVNIAFLFIVGGLSVAFAVAFGLGGRDFAHHQLEKLDKKLDDEGKDKEE</sequence>
<dbReference type="NCBIfam" id="NF033912">
    <property type="entry name" value="msc"/>
    <property type="match status" value="1"/>
</dbReference>
<organism evidence="2 3">
    <name type="scientific">Ligilactobacillus acidipiscis</name>
    <dbReference type="NCBI Taxonomy" id="89059"/>
    <lineage>
        <taxon>Bacteria</taxon>
        <taxon>Bacillati</taxon>
        <taxon>Bacillota</taxon>
        <taxon>Bacilli</taxon>
        <taxon>Lactobacillales</taxon>
        <taxon>Lactobacillaceae</taxon>
        <taxon>Ligilactobacillus</taxon>
    </lineage>
</organism>
<reference evidence="2 3" key="1">
    <citation type="journal article" date="2015" name="Genome Announc.">
        <title>Expanding the biotechnology potential of lactobacilli through comparative genomics of 213 strains and associated genera.</title>
        <authorList>
            <person name="Sun Z."/>
            <person name="Harris H.M."/>
            <person name="McCann A."/>
            <person name="Guo C."/>
            <person name="Argimon S."/>
            <person name="Zhang W."/>
            <person name="Yang X."/>
            <person name="Jeffery I.B."/>
            <person name="Cooney J.C."/>
            <person name="Kagawa T.F."/>
            <person name="Liu W."/>
            <person name="Song Y."/>
            <person name="Salvetti E."/>
            <person name="Wrobel A."/>
            <person name="Rasinkangas P."/>
            <person name="Parkhill J."/>
            <person name="Rea M.C."/>
            <person name="O'Sullivan O."/>
            <person name="Ritari J."/>
            <person name="Douillard F.P."/>
            <person name="Paul Ross R."/>
            <person name="Yang R."/>
            <person name="Briner A.E."/>
            <person name="Felis G.E."/>
            <person name="de Vos W.M."/>
            <person name="Barrangou R."/>
            <person name="Klaenhammer T.R."/>
            <person name="Caufield P.W."/>
            <person name="Cui Y."/>
            <person name="Zhang H."/>
            <person name="O'Toole P.W."/>
        </authorList>
    </citation>
    <scope>NUCLEOTIDE SEQUENCE [LARGE SCALE GENOMIC DNA]</scope>
    <source>
        <strain evidence="2 3">DSM 15353</strain>
    </source>
</reference>
<feature type="transmembrane region" description="Helical" evidence="1">
    <location>
        <begin position="181"/>
        <end position="201"/>
    </location>
</feature>
<dbReference type="Pfam" id="PF05552">
    <property type="entry name" value="MS_channel_1st_1"/>
    <property type="match status" value="4"/>
</dbReference>
<feature type="transmembrane region" description="Helical" evidence="1">
    <location>
        <begin position="344"/>
        <end position="362"/>
    </location>
</feature>
<dbReference type="PATRIC" id="fig|89059.3.peg.1738"/>
<dbReference type="PANTHER" id="PTHR30221">
    <property type="entry name" value="SMALL-CONDUCTANCE MECHANOSENSITIVE CHANNEL"/>
    <property type="match status" value="1"/>
</dbReference>
<dbReference type="AlphaFoldDB" id="A0A0R2K7E4"/>
<proteinExistence type="predicted"/>